<keyword evidence="5" id="KW-0747">Spliceosome</keyword>
<dbReference type="GO" id="GO:0009626">
    <property type="term" value="P:plant-type hypersensitive response"/>
    <property type="evidence" value="ECO:0007669"/>
    <property type="project" value="UniProtKB-KW"/>
</dbReference>
<reference evidence="11" key="1">
    <citation type="submission" date="2023-08" db="EMBL/GenBank/DDBJ databases">
        <title>A de novo genome assembly of Solanum verrucosum Schlechtendal, a Mexican diploid species geographically isolated from the other diploid A-genome species in potato relatives.</title>
        <authorList>
            <person name="Hosaka K."/>
        </authorList>
    </citation>
    <scope>NUCLEOTIDE SEQUENCE</scope>
    <source>
        <tissue evidence="11">Young leaves</tissue>
    </source>
</reference>
<evidence type="ECO:0000256" key="9">
    <source>
        <dbReference type="SAM" id="MobiDB-lite"/>
    </source>
</evidence>
<dbReference type="Gene3D" id="3.30.70.100">
    <property type="match status" value="1"/>
</dbReference>
<dbReference type="AlphaFoldDB" id="A0AAF0QG17"/>
<dbReference type="SMART" id="SM00386">
    <property type="entry name" value="HAT"/>
    <property type="match status" value="6"/>
</dbReference>
<dbReference type="PANTHER" id="PTHR11246:SF28">
    <property type="entry name" value="CROOKED NECK PROTEIN"/>
    <property type="match status" value="1"/>
</dbReference>
<evidence type="ECO:0000256" key="7">
    <source>
        <dbReference type="ARBA" id="ARBA00023187"/>
    </source>
</evidence>
<evidence type="ECO:0000256" key="6">
    <source>
        <dbReference type="ARBA" id="ARBA00022737"/>
    </source>
</evidence>
<dbReference type="InterPro" id="IPR011990">
    <property type="entry name" value="TPR-like_helical_dom_sf"/>
</dbReference>
<feature type="region of interest" description="Disordered" evidence="9">
    <location>
        <begin position="307"/>
        <end position="348"/>
    </location>
</feature>
<protein>
    <recommendedName>
        <fullName evidence="10">HMA domain-containing protein</fullName>
    </recommendedName>
</protein>
<dbReference type="PANTHER" id="PTHR11246">
    <property type="entry name" value="PRE-MRNA SPLICING FACTOR"/>
    <property type="match status" value="1"/>
</dbReference>
<accession>A0AAF0QG17</accession>
<dbReference type="PROSITE" id="PS50846">
    <property type="entry name" value="HMA_2"/>
    <property type="match status" value="1"/>
</dbReference>
<evidence type="ECO:0000256" key="3">
    <source>
        <dbReference type="ARBA" id="ARBA00008644"/>
    </source>
</evidence>
<dbReference type="InterPro" id="IPR045075">
    <property type="entry name" value="Syf1-like"/>
</dbReference>
<dbReference type="Gene3D" id="1.25.40.10">
    <property type="entry name" value="Tetratricopeptide repeat domain"/>
    <property type="match status" value="1"/>
</dbReference>
<dbReference type="GO" id="GO:0071014">
    <property type="term" value="C:post-mRNA release spliceosomal complex"/>
    <property type="evidence" value="ECO:0007669"/>
    <property type="project" value="TreeGrafter"/>
</dbReference>
<evidence type="ECO:0000256" key="1">
    <source>
        <dbReference type="ARBA" id="ARBA00004123"/>
    </source>
</evidence>
<dbReference type="GO" id="GO:0016020">
    <property type="term" value="C:membrane"/>
    <property type="evidence" value="ECO:0007669"/>
    <property type="project" value="UniProtKB-SubCell"/>
</dbReference>
<keyword evidence="4" id="KW-0507">mRNA processing</keyword>
<dbReference type="SUPFAM" id="SSF48452">
    <property type="entry name" value="TPR-like"/>
    <property type="match status" value="2"/>
</dbReference>
<keyword evidence="7" id="KW-0508">mRNA splicing</keyword>
<keyword evidence="6" id="KW-0677">Repeat</keyword>
<dbReference type="InterPro" id="IPR003107">
    <property type="entry name" value="HAT"/>
</dbReference>
<evidence type="ECO:0000256" key="2">
    <source>
        <dbReference type="ARBA" id="ARBA00004170"/>
    </source>
</evidence>
<dbReference type="GO" id="GO:0071011">
    <property type="term" value="C:precatalytic spliceosome"/>
    <property type="evidence" value="ECO:0007669"/>
    <property type="project" value="TreeGrafter"/>
</dbReference>
<keyword evidence="8" id="KW-0539">Nucleus</keyword>
<dbReference type="InterPro" id="IPR006121">
    <property type="entry name" value="HMA_dom"/>
</dbReference>
<evidence type="ECO:0000313" key="11">
    <source>
        <dbReference type="EMBL" id="WMV20610.1"/>
    </source>
</evidence>
<evidence type="ECO:0000313" key="12">
    <source>
        <dbReference type="Proteomes" id="UP001234989"/>
    </source>
</evidence>
<evidence type="ECO:0000259" key="10">
    <source>
        <dbReference type="PROSITE" id="PS50846"/>
    </source>
</evidence>
<feature type="domain" description="HMA" evidence="10">
    <location>
        <begin position="237"/>
        <end position="303"/>
    </location>
</feature>
<sequence>MATALFRSPKITDDPTALADYRLRKRKEFETLISRASRNKSVWVKYAEWEESQKDLKRAHSIWERALAVDALHHDHTIWLKYIDMEMKNKFVNHARNVWDRAVTLLPRVDQLWYKYIHMEEMLGNVAGARYIFWRWMTWMPDQHGWLSYIKFELRYNEIDKARAIFKRFVQCHPKVSAWIRFAKFEMENGEIERARNCYERAVEKLADDEDVKQLLVVFPEFEDKFKKKGRPRKYEKKKVILKLEYFDEKIKQKAMINVSSLEGVESISINSKEKKLTITGNIDPVSLVFKLRKLCYTDILSVGPAKEPEKKKDEGSKKDERGKKEEGKKDDAKKGGRDKKKKDGKDEAQAYPAPMFYHYQQPYQPTVTVPAYYNYPSIEEDPNSCVIF</sequence>
<comment type="subcellular location">
    <subcellularLocation>
        <location evidence="2">Membrane</location>
        <topology evidence="2">Peripheral membrane protein</topology>
    </subcellularLocation>
    <subcellularLocation>
        <location evidence="1">Nucleus</location>
    </subcellularLocation>
</comment>
<evidence type="ECO:0000256" key="8">
    <source>
        <dbReference type="ARBA" id="ARBA00023242"/>
    </source>
</evidence>
<proteinExistence type="inferred from homology"/>
<comment type="similarity">
    <text evidence="3">Belongs to the crooked-neck family.</text>
</comment>
<dbReference type="EMBL" id="CP133614">
    <property type="protein sequence ID" value="WMV20610.1"/>
    <property type="molecule type" value="Genomic_DNA"/>
</dbReference>
<dbReference type="Pfam" id="PF23233">
    <property type="entry name" value="HAT_Syf1_CNRKL1_N"/>
    <property type="match status" value="1"/>
</dbReference>
<dbReference type="InterPro" id="IPR055433">
    <property type="entry name" value="HAT_Syf1-like_N"/>
</dbReference>
<dbReference type="GO" id="GO:0000974">
    <property type="term" value="C:Prp19 complex"/>
    <property type="evidence" value="ECO:0007669"/>
    <property type="project" value="TreeGrafter"/>
</dbReference>
<dbReference type="GO" id="GO:0000245">
    <property type="term" value="P:spliceosomal complex assembly"/>
    <property type="evidence" value="ECO:0007669"/>
    <property type="project" value="TreeGrafter"/>
</dbReference>
<keyword evidence="12" id="KW-1185">Reference proteome</keyword>
<dbReference type="Pfam" id="PF00403">
    <property type="entry name" value="HMA"/>
    <property type="match status" value="1"/>
</dbReference>
<dbReference type="Proteomes" id="UP001234989">
    <property type="component" value="Chromosome 3"/>
</dbReference>
<evidence type="ECO:0000256" key="4">
    <source>
        <dbReference type="ARBA" id="ARBA00022664"/>
    </source>
</evidence>
<dbReference type="GO" id="GO:0071007">
    <property type="term" value="C:U2-type catalytic step 2 spliceosome"/>
    <property type="evidence" value="ECO:0007669"/>
    <property type="project" value="TreeGrafter"/>
</dbReference>
<gene>
    <name evidence="11" type="ORF">MTR67_013995</name>
</gene>
<dbReference type="GO" id="GO:0046872">
    <property type="term" value="F:metal ion binding"/>
    <property type="evidence" value="ECO:0007669"/>
    <property type="project" value="InterPro"/>
</dbReference>
<evidence type="ECO:0000256" key="5">
    <source>
        <dbReference type="ARBA" id="ARBA00022728"/>
    </source>
</evidence>
<name>A0AAF0QG17_SOLVR</name>
<organism evidence="11 12">
    <name type="scientific">Solanum verrucosum</name>
    <dbReference type="NCBI Taxonomy" id="315347"/>
    <lineage>
        <taxon>Eukaryota</taxon>
        <taxon>Viridiplantae</taxon>
        <taxon>Streptophyta</taxon>
        <taxon>Embryophyta</taxon>
        <taxon>Tracheophyta</taxon>
        <taxon>Spermatophyta</taxon>
        <taxon>Magnoliopsida</taxon>
        <taxon>eudicotyledons</taxon>
        <taxon>Gunneridae</taxon>
        <taxon>Pentapetalae</taxon>
        <taxon>asterids</taxon>
        <taxon>lamiids</taxon>
        <taxon>Solanales</taxon>
        <taxon>Solanaceae</taxon>
        <taxon>Solanoideae</taxon>
        <taxon>Solaneae</taxon>
        <taxon>Solanum</taxon>
    </lineage>
</organism>